<organism evidence="2">
    <name type="scientific">Sesamum radiatum</name>
    <name type="common">Black benniseed</name>
    <dbReference type="NCBI Taxonomy" id="300843"/>
    <lineage>
        <taxon>Eukaryota</taxon>
        <taxon>Viridiplantae</taxon>
        <taxon>Streptophyta</taxon>
        <taxon>Embryophyta</taxon>
        <taxon>Tracheophyta</taxon>
        <taxon>Spermatophyta</taxon>
        <taxon>Magnoliopsida</taxon>
        <taxon>eudicotyledons</taxon>
        <taxon>Gunneridae</taxon>
        <taxon>Pentapetalae</taxon>
        <taxon>asterids</taxon>
        <taxon>lamiids</taxon>
        <taxon>Lamiales</taxon>
        <taxon>Pedaliaceae</taxon>
        <taxon>Sesamum</taxon>
    </lineage>
</organism>
<evidence type="ECO:0000313" key="2">
    <source>
        <dbReference type="EMBL" id="KAL0303568.1"/>
    </source>
</evidence>
<dbReference type="InterPro" id="IPR000477">
    <property type="entry name" value="RT_dom"/>
</dbReference>
<reference evidence="2" key="2">
    <citation type="journal article" date="2024" name="Plant">
        <title>Genomic evolution and insights into agronomic trait innovations of Sesamum species.</title>
        <authorList>
            <person name="Miao H."/>
            <person name="Wang L."/>
            <person name="Qu L."/>
            <person name="Liu H."/>
            <person name="Sun Y."/>
            <person name="Le M."/>
            <person name="Wang Q."/>
            <person name="Wei S."/>
            <person name="Zheng Y."/>
            <person name="Lin W."/>
            <person name="Duan Y."/>
            <person name="Cao H."/>
            <person name="Xiong S."/>
            <person name="Wang X."/>
            <person name="Wei L."/>
            <person name="Li C."/>
            <person name="Ma Q."/>
            <person name="Ju M."/>
            <person name="Zhao R."/>
            <person name="Li G."/>
            <person name="Mu C."/>
            <person name="Tian Q."/>
            <person name="Mei H."/>
            <person name="Zhang T."/>
            <person name="Gao T."/>
            <person name="Zhang H."/>
        </authorList>
    </citation>
    <scope>NUCLEOTIDE SEQUENCE</scope>
    <source>
        <strain evidence="2">G02</strain>
    </source>
</reference>
<dbReference type="PANTHER" id="PTHR33116:SF86">
    <property type="entry name" value="REVERSE TRANSCRIPTASE DOMAIN-CONTAINING PROTEIN"/>
    <property type="match status" value="1"/>
</dbReference>
<dbReference type="EMBL" id="JACGWJ010000029">
    <property type="protein sequence ID" value="KAL0303568.1"/>
    <property type="molecule type" value="Genomic_DNA"/>
</dbReference>
<proteinExistence type="predicted"/>
<dbReference type="PANTHER" id="PTHR33116">
    <property type="entry name" value="REVERSE TRANSCRIPTASE ZINC-BINDING DOMAIN-CONTAINING PROTEIN-RELATED-RELATED"/>
    <property type="match status" value="1"/>
</dbReference>
<protein>
    <recommendedName>
        <fullName evidence="1">Reverse transcriptase domain-containing protein</fullName>
    </recommendedName>
</protein>
<reference evidence="2" key="1">
    <citation type="submission" date="2020-06" db="EMBL/GenBank/DDBJ databases">
        <authorList>
            <person name="Li T."/>
            <person name="Hu X."/>
            <person name="Zhang T."/>
            <person name="Song X."/>
            <person name="Zhang H."/>
            <person name="Dai N."/>
            <person name="Sheng W."/>
            <person name="Hou X."/>
            <person name="Wei L."/>
        </authorList>
    </citation>
    <scope>NUCLEOTIDE SEQUENCE</scope>
    <source>
        <strain evidence="2">G02</strain>
        <tissue evidence="2">Leaf</tissue>
    </source>
</reference>
<dbReference type="Pfam" id="PF00078">
    <property type="entry name" value="RVT_1"/>
    <property type="match status" value="1"/>
</dbReference>
<evidence type="ECO:0000259" key="1">
    <source>
        <dbReference type="Pfam" id="PF00078"/>
    </source>
</evidence>
<gene>
    <name evidence="2" type="ORF">Sradi_6224900</name>
</gene>
<accession>A0AAW2KB25</accession>
<comment type="caution">
    <text evidence="2">The sequence shown here is derived from an EMBL/GenBank/DDBJ whole genome shotgun (WGS) entry which is preliminary data.</text>
</comment>
<feature type="domain" description="Reverse transcriptase" evidence="1">
    <location>
        <begin position="169"/>
        <end position="288"/>
    </location>
</feature>
<dbReference type="AlphaFoldDB" id="A0AAW2KB25"/>
<name>A0AAW2KB25_SESRA</name>
<sequence>MVLSTLLGLQKDKQVSGTSLGVGNGGADLGLVQVPVRFIARSPAARRYWGRRGQNGSLNMMVVVALYSPGATVESLLTLFAKGWIELVVEGWTTLFPNVVIAHLHEACSDHAALLLTTEDSRVIEEITACLEQKVTEAMNLELLWPFTIEEVKQTLDSMHPLKSPGPDSFVPGRSILDNVLVVYEVNHYLSHKYQGKSGHVSLKLDLSKAYDRVEWLFLERVMVRLGFDSRFVELRMLCVKSVSFSFILNGVPFGHVQSERGLCQGDPLSPYLFLFCAEAFSNMVRKEEAVRAIRGVELTAVLGVTRISKHEKYLGLPSIIGRSKREVFASLKEKVWQRLQGWTSKRLSQAGRGILIQSIILAIPAYVMSCFIIPEAILDEIESMAAIFFWDQDSNRKIHCVAWQMVCKSKKEGGLGFKRFRSQNLALLSTQTWRLASNPQG</sequence>